<evidence type="ECO:0000313" key="1">
    <source>
        <dbReference type="EMBL" id="ROT77672.1"/>
    </source>
</evidence>
<proteinExistence type="predicted"/>
<evidence type="ECO:0000313" key="2">
    <source>
        <dbReference type="Proteomes" id="UP000283509"/>
    </source>
</evidence>
<accession>A0A3R7SVT0</accession>
<name>A0A3R7SVT0_PENVA</name>
<organism evidence="1 2">
    <name type="scientific">Penaeus vannamei</name>
    <name type="common">Whiteleg shrimp</name>
    <name type="synonym">Litopenaeus vannamei</name>
    <dbReference type="NCBI Taxonomy" id="6689"/>
    <lineage>
        <taxon>Eukaryota</taxon>
        <taxon>Metazoa</taxon>
        <taxon>Ecdysozoa</taxon>
        <taxon>Arthropoda</taxon>
        <taxon>Crustacea</taxon>
        <taxon>Multicrustacea</taxon>
        <taxon>Malacostraca</taxon>
        <taxon>Eumalacostraca</taxon>
        <taxon>Eucarida</taxon>
        <taxon>Decapoda</taxon>
        <taxon>Dendrobranchiata</taxon>
        <taxon>Penaeoidea</taxon>
        <taxon>Penaeidae</taxon>
        <taxon>Penaeus</taxon>
    </lineage>
</organism>
<dbReference type="AlphaFoldDB" id="A0A3R7SVT0"/>
<sequence length="132" mass="14020">MFYVHCPGARVNRPCPFPATCNASLGSAARPCTRGSSIAWEIDQTRSGIRAQTSNPTYVRAGKEKKGEFKRAAGASSAPSLPGRTISYASPSVCFTICPITSSPTGLCFLLIPSFLSVDLRLSHNLAARLLS</sequence>
<protein>
    <submittedName>
        <fullName evidence="1">Uncharacterized protein</fullName>
    </submittedName>
</protein>
<comment type="caution">
    <text evidence="1">The sequence shown here is derived from an EMBL/GenBank/DDBJ whole genome shotgun (WGS) entry which is preliminary data.</text>
</comment>
<reference evidence="1 2" key="2">
    <citation type="submission" date="2019-01" db="EMBL/GenBank/DDBJ databases">
        <title>The decoding of complex shrimp genome reveals the adaptation for benthos swimmer, frequently molting mechanism and breeding impact on genome.</title>
        <authorList>
            <person name="Sun Y."/>
            <person name="Gao Y."/>
            <person name="Yu Y."/>
        </authorList>
    </citation>
    <scope>NUCLEOTIDE SEQUENCE [LARGE SCALE GENOMIC DNA]</scope>
    <source>
        <tissue evidence="1">Muscle</tissue>
    </source>
</reference>
<dbReference type="Proteomes" id="UP000283509">
    <property type="component" value="Unassembled WGS sequence"/>
</dbReference>
<gene>
    <name evidence="1" type="ORF">C7M84_003669</name>
</gene>
<reference evidence="1 2" key="1">
    <citation type="submission" date="2018-04" db="EMBL/GenBank/DDBJ databases">
        <authorList>
            <person name="Zhang X."/>
            <person name="Yuan J."/>
            <person name="Li F."/>
            <person name="Xiang J."/>
        </authorList>
    </citation>
    <scope>NUCLEOTIDE SEQUENCE [LARGE SCALE GENOMIC DNA]</scope>
    <source>
        <tissue evidence="1">Muscle</tissue>
    </source>
</reference>
<keyword evidence="2" id="KW-1185">Reference proteome</keyword>
<dbReference type="EMBL" id="QCYY01001497">
    <property type="protein sequence ID" value="ROT77672.1"/>
    <property type="molecule type" value="Genomic_DNA"/>
</dbReference>